<accession>A0A075A2S7</accession>
<feature type="transmembrane region" description="Helical" evidence="7">
    <location>
        <begin position="266"/>
        <end position="293"/>
    </location>
</feature>
<feature type="transmembrane region" description="Helical" evidence="7">
    <location>
        <begin position="393"/>
        <end position="414"/>
    </location>
</feature>
<dbReference type="GO" id="GO:0005886">
    <property type="term" value="C:plasma membrane"/>
    <property type="evidence" value="ECO:0007669"/>
    <property type="project" value="TreeGrafter"/>
</dbReference>
<name>A0A075A2S7_OPIVI</name>
<feature type="transmembrane region" description="Helical" evidence="7">
    <location>
        <begin position="801"/>
        <end position="826"/>
    </location>
</feature>
<feature type="transmembrane region" description="Helical" evidence="7">
    <location>
        <begin position="236"/>
        <end position="254"/>
    </location>
</feature>
<dbReference type="EMBL" id="KL596670">
    <property type="protein sequence ID" value="KER29885.1"/>
    <property type="molecule type" value="Genomic_DNA"/>
</dbReference>
<evidence type="ECO:0000256" key="6">
    <source>
        <dbReference type="SAM" id="MobiDB-lite"/>
    </source>
</evidence>
<proteinExistence type="predicted"/>
<feature type="transmembrane region" description="Helical" evidence="7">
    <location>
        <begin position="573"/>
        <end position="594"/>
    </location>
</feature>
<organism evidence="8 9">
    <name type="scientific">Opisthorchis viverrini</name>
    <name type="common">Southeast Asian liver fluke</name>
    <dbReference type="NCBI Taxonomy" id="6198"/>
    <lineage>
        <taxon>Eukaryota</taxon>
        <taxon>Metazoa</taxon>
        <taxon>Spiralia</taxon>
        <taxon>Lophotrochozoa</taxon>
        <taxon>Platyhelminthes</taxon>
        <taxon>Trematoda</taxon>
        <taxon>Digenea</taxon>
        <taxon>Opisthorchiida</taxon>
        <taxon>Opisthorchiata</taxon>
        <taxon>Opisthorchiidae</taxon>
        <taxon>Opisthorchis</taxon>
    </lineage>
</organism>
<dbReference type="GeneID" id="20317766"/>
<feature type="transmembrane region" description="Helical" evidence="7">
    <location>
        <begin position="1007"/>
        <end position="1027"/>
    </location>
</feature>
<keyword evidence="9" id="KW-1185">Reference proteome</keyword>
<dbReference type="Pfam" id="PF13520">
    <property type="entry name" value="AA_permease_2"/>
    <property type="match status" value="2"/>
</dbReference>
<evidence type="ECO:0000256" key="3">
    <source>
        <dbReference type="ARBA" id="ARBA00022692"/>
    </source>
</evidence>
<dbReference type="PROSITE" id="PS00218">
    <property type="entry name" value="AMINO_ACID_PERMEASE_1"/>
    <property type="match status" value="1"/>
</dbReference>
<feature type="region of interest" description="Disordered" evidence="6">
    <location>
        <begin position="1098"/>
        <end position="1124"/>
    </location>
</feature>
<dbReference type="Gene3D" id="1.20.1740.10">
    <property type="entry name" value="Amino acid/polyamine transporter I"/>
    <property type="match status" value="2"/>
</dbReference>
<evidence type="ECO:0000256" key="7">
    <source>
        <dbReference type="SAM" id="Phobius"/>
    </source>
</evidence>
<keyword evidence="4 7" id="KW-1133">Transmembrane helix</keyword>
<evidence type="ECO:0000256" key="1">
    <source>
        <dbReference type="ARBA" id="ARBA00004141"/>
    </source>
</evidence>
<dbReference type="GO" id="GO:0015171">
    <property type="term" value="F:amino acid transmembrane transporter activity"/>
    <property type="evidence" value="ECO:0007669"/>
    <property type="project" value="TreeGrafter"/>
</dbReference>
<evidence type="ECO:0008006" key="10">
    <source>
        <dbReference type="Google" id="ProtNLM"/>
    </source>
</evidence>
<feature type="transmembrane region" description="Helical" evidence="7">
    <location>
        <begin position="493"/>
        <end position="514"/>
    </location>
</feature>
<evidence type="ECO:0000313" key="8">
    <source>
        <dbReference type="EMBL" id="KER29885.1"/>
    </source>
</evidence>
<dbReference type="STRING" id="6198.A0A075A2S7"/>
<dbReference type="KEGG" id="ovi:T265_03579"/>
<evidence type="ECO:0000313" key="9">
    <source>
        <dbReference type="Proteomes" id="UP000054324"/>
    </source>
</evidence>
<evidence type="ECO:0000256" key="2">
    <source>
        <dbReference type="ARBA" id="ARBA00022448"/>
    </source>
</evidence>
<feature type="compositionally biased region" description="Basic and acidic residues" evidence="6">
    <location>
        <begin position="1102"/>
        <end position="1116"/>
    </location>
</feature>
<feature type="transmembrane region" description="Helical" evidence="7">
    <location>
        <begin position="367"/>
        <end position="387"/>
    </location>
</feature>
<feature type="transmembrane region" description="Helical" evidence="7">
    <location>
        <begin position="313"/>
        <end position="334"/>
    </location>
</feature>
<dbReference type="PANTHER" id="PTHR43243:SF4">
    <property type="entry name" value="CATIONIC AMINO ACID TRANSPORTER 4"/>
    <property type="match status" value="1"/>
</dbReference>
<protein>
    <recommendedName>
        <fullName evidence="10">Amino acid permease</fullName>
    </recommendedName>
</protein>
<comment type="subcellular location">
    <subcellularLocation>
        <location evidence="1">Membrane</location>
        <topology evidence="1">Multi-pass membrane protein</topology>
    </subcellularLocation>
</comment>
<feature type="transmembrane region" description="Helical" evidence="7">
    <location>
        <begin position="170"/>
        <end position="189"/>
    </location>
</feature>
<keyword evidence="5 7" id="KW-0472">Membrane</keyword>
<feature type="transmembrane region" description="Helical" evidence="7">
    <location>
        <begin position="769"/>
        <end position="789"/>
    </location>
</feature>
<feature type="transmembrane region" description="Helical" evidence="7">
    <location>
        <begin position="196"/>
        <end position="216"/>
    </location>
</feature>
<dbReference type="InterPro" id="IPR002293">
    <property type="entry name" value="AA/rel_permease1"/>
</dbReference>
<dbReference type="RefSeq" id="XP_009166362.1">
    <property type="nucleotide sequence ID" value="XM_009168098.1"/>
</dbReference>
<evidence type="ECO:0000256" key="5">
    <source>
        <dbReference type="ARBA" id="ARBA00023136"/>
    </source>
</evidence>
<evidence type="ECO:0000256" key="4">
    <source>
        <dbReference type="ARBA" id="ARBA00022989"/>
    </source>
</evidence>
<feature type="transmembrane region" description="Helical" evidence="7">
    <location>
        <begin position="922"/>
        <end position="943"/>
    </location>
</feature>
<feature type="transmembrane region" description="Helical" evidence="7">
    <location>
        <begin position="897"/>
        <end position="916"/>
    </location>
</feature>
<feature type="transmembrane region" description="Helical" evidence="7">
    <location>
        <begin position="100"/>
        <end position="126"/>
    </location>
</feature>
<dbReference type="AlphaFoldDB" id="A0A075A2S7"/>
<dbReference type="OrthoDB" id="3900342at2759"/>
<keyword evidence="2" id="KW-0813">Transport</keyword>
<feature type="transmembrane region" description="Helical" evidence="7">
    <location>
        <begin position="600"/>
        <end position="621"/>
    </location>
</feature>
<feature type="transmembrane region" description="Helical" evidence="7">
    <location>
        <begin position="1067"/>
        <end position="1092"/>
    </location>
</feature>
<dbReference type="Proteomes" id="UP000054324">
    <property type="component" value="Unassembled WGS sequence"/>
</dbReference>
<feature type="transmembrane region" description="Helical" evidence="7">
    <location>
        <begin position="466"/>
        <end position="487"/>
    </location>
</feature>
<dbReference type="InterPro" id="IPR004840">
    <property type="entry name" value="Amino_acid_permease_CS"/>
</dbReference>
<dbReference type="CTD" id="20317766"/>
<dbReference type="PANTHER" id="PTHR43243">
    <property type="entry name" value="INNER MEMBRANE TRANSPORTER YGJI-RELATED"/>
    <property type="match status" value="1"/>
</dbReference>
<sequence>MKFRIISLPEFFRRIIRRKPLRSATTLKTPLNRCLSLAHLTAFCVSSIIGIGLYDLAGQLVRKYTGPSTVFNYLIVSITVVSTSLCLAELTTLMPRAGSLYIYTYVTFGECAAFCTGWIMVSVMIINTSATAKAFSDAVNRLTNGTIRHWSNANLPSLGNSEIVDSTPDLLAMVFLILLALATLSGAYISMTASLVFSGLTVVILIALSVSCFVLGDVNNFHGEDSFLPYGFKGLLEGSMLSIFTVSGFEYVANASEEAKDPRRDIPIALVLSVLTCTMANLLISFGIAYVLPHWKISDSLSLIHAFNLTKEPYVSILAAIGCILAIGPSKIVAMYTISRMLYAISSEGLLFPCLATIDGRTKVPSWSLLVGSVISIVLAGFFNLSFFVHTGAFASLLTYFLVGVQLFLFRYVLEEDVTAIDVDNDNNEHGLPTKKPLTKTQSSKSVCAMRKGVPTFLTRLEGKSWFVGILTTFVGLVLVSGGVISLTQGTTAWIIAGVSEVFVLITAALLCLYRPNEFYGAFQVGLIFSLTIMKYQCITCSEFGRRLIRTRKVTQDTTLDTKLKRCLNAPQLTLYCVAHMVGAGLYVLTGQLIRDYTGPATSLAYLISVVTSIFTALCYAEFTTLFPRAGSAYIYTYLMFGELPAFLIGWTMISDVIVSTAAISKALSGTINLLTNNTIRNWSEEHLVKMSYTELFDTTPDVVAAAFILILILLTITGAHISLTINAVLSGLQIASLIVITIACFLLGSPSNLTNYGGFLPYGIDGLLRGAGLAVFAFSGFEAVANASEEARNPRRDLPIALFGGLIICAVLYITASLGLAYLVPPKSLSYESPYVSGFAQVDNLGMMGFAAFATILATGATKLVAMYVIPRMFYSIAHDGLLFGCMAFVEKRTGVPLWSLLIGGIVTILLATFINVKALAQFTSVGIIFCYFVIGLDLMVLRYLVSELHYLTDDGSEILVENAEHEYSLDEKPSLKVDPKPSTVRLRKYIPVCLRDLESDKNFNTLLLIYTTAVIFVGITLNVAVKNHINWVWILCGISGAICFFTFVLLCFYQPHRNLKGFEKFYFLNTVTPSFASPTGLVIYFSYGIWFSKADEEPESKELKQSNIGDRYKVPDPQSDQT</sequence>
<feature type="transmembrane region" description="Helical" evidence="7">
    <location>
        <begin position="729"/>
        <end position="749"/>
    </location>
</feature>
<feature type="transmembrane region" description="Helical" evidence="7">
    <location>
        <begin position="846"/>
        <end position="871"/>
    </location>
</feature>
<feature type="transmembrane region" description="Helical" evidence="7">
    <location>
        <begin position="70"/>
        <end position="88"/>
    </location>
</feature>
<keyword evidence="3 7" id="KW-0812">Transmembrane</keyword>
<reference evidence="8 9" key="1">
    <citation type="submission" date="2013-11" db="EMBL/GenBank/DDBJ databases">
        <title>Opisthorchis viverrini - life in the bile duct.</title>
        <authorList>
            <person name="Young N.D."/>
            <person name="Nagarajan N."/>
            <person name="Lin S.J."/>
            <person name="Korhonen P.K."/>
            <person name="Jex A.R."/>
            <person name="Hall R.S."/>
            <person name="Safavi-Hemami H."/>
            <person name="Kaewkong W."/>
            <person name="Bertrand D."/>
            <person name="Gao S."/>
            <person name="Seet Q."/>
            <person name="Wongkham S."/>
            <person name="Teh B.T."/>
            <person name="Wongkham C."/>
            <person name="Intapan P.M."/>
            <person name="Maleewong W."/>
            <person name="Yang X."/>
            <person name="Hu M."/>
            <person name="Wang Z."/>
            <person name="Hofmann A."/>
            <person name="Sternberg P.W."/>
            <person name="Tan P."/>
            <person name="Wang J."/>
            <person name="Gasser R.B."/>
        </authorList>
    </citation>
    <scope>NUCLEOTIDE SEQUENCE [LARGE SCALE GENOMIC DNA]</scope>
</reference>
<feature type="transmembrane region" description="Helical" evidence="7">
    <location>
        <begin position="633"/>
        <end position="654"/>
    </location>
</feature>
<feature type="transmembrane region" description="Helical" evidence="7">
    <location>
        <begin position="703"/>
        <end position="722"/>
    </location>
</feature>
<gene>
    <name evidence="8" type="ORF">T265_03579</name>
</gene>
<feature type="transmembrane region" description="Helical" evidence="7">
    <location>
        <begin position="1033"/>
        <end position="1055"/>
    </location>
</feature>